<dbReference type="InterPro" id="IPR038727">
    <property type="entry name" value="NadR/Ttd14_AAA_dom"/>
</dbReference>
<dbReference type="InterPro" id="IPR052735">
    <property type="entry name" value="NAD_biosynth-regulator"/>
</dbReference>
<organism evidence="2 3">
    <name type="scientific">Faucicola osloensis</name>
    <name type="common">Moraxella osloensis</name>
    <dbReference type="NCBI Taxonomy" id="34062"/>
    <lineage>
        <taxon>Bacteria</taxon>
        <taxon>Pseudomonadati</taxon>
        <taxon>Pseudomonadota</taxon>
        <taxon>Gammaproteobacteria</taxon>
        <taxon>Moraxellales</taxon>
        <taxon>Moraxellaceae</taxon>
        <taxon>Faucicola</taxon>
    </lineage>
</organism>
<proteinExistence type="predicted"/>
<dbReference type="InterPro" id="IPR027417">
    <property type="entry name" value="P-loop_NTPase"/>
</dbReference>
<dbReference type="Proteomes" id="UP000255230">
    <property type="component" value="Unassembled WGS sequence"/>
</dbReference>
<dbReference type="PANTHER" id="PTHR37512:SF1">
    <property type="entry name" value="NADR_TTD14 AAA DOMAIN-CONTAINING PROTEIN"/>
    <property type="match status" value="1"/>
</dbReference>
<gene>
    <name evidence="2" type="primary">nadR</name>
    <name evidence="2" type="ORF">NCTC10465_01675</name>
</gene>
<dbReference type="SUPFAM" id="SSF52374">
    <property type="entry name" value="Nucleotidylyl transferase"/>
    <property type="match status" value="1"/>
</dbReference>
<dbReference type="AlphaFoldDB" id="A0A378QB30"/>
<dbReference type="Gene3D" id="3.40.50.300">
    <property type="entry name" value="P-loop containing nucleotide triphosphate hydrolases"/>
    <property type="match status" value="1"/>
</dbReference>
<dbReference type="RefSeq" id="WP_065252132.1">
    <property type="nucleotide sequence ID" value="NZ_CBCRZU010000002.1"/>
</dbReference>
<dbReference type="Pfam" id="PF13521">
    <property type="entry name" value="AAA_28"/>
    <property type="match status" value="1"/>
</dbReference>
<evidence type="ECO:0000313" key="3">
    <source>
        <dbReference type="Proteomes" id="UP000255230"/>
    </source>
</evidence>
<dbReference type="SUPFAM" id="SSF52540">
    <property type="entry name" value="P-loop containing nucleoside triphosphate hydrolases"/>
    <property type="match status" value="1"/>
</dbReference>
<sequence>MMQDVGIIIGHFEPLHLGHVRTILHASGQVKDLYIFITAHPAPNPNFFIDLKDKARWMTMAFADLPFVHIEILPDLVSPSYEDNYQDLSVEKVNAVLADLQQRYPKLSVSNNKGETVMPVVFMDETHPFVDYDLQLPVVTTPRQHGFDSRKIHNNPALYWSAIHPQARGDYTKTVALVGGESSGKTTLLHKLANYYGASYGLEMGRLFVQTDLGGTELGMQYDDYPLMATDHEQAIRAAKRFAPAPITLVDTDFVTTQAFCEEYEGRTHPFLTACIDEFRLDYTLMLANNTPWVADGMRSLGSESQRERFENRLKQIFARHHIAPLFIDSPDYHQRFLDAIALIDAHVFHHYQDIEA</sequence>
<keyword evidence="3" id="KW-1185">Reference proteome</keyword>
<evidence type="ECO:0000259" key="1">
    <source>
        <dbReference type="Pfam" id="PF13521"/>
    </source>
</evidence>
<dbReference type="EMBL" id="UGPY01000001">
    <property type="protein sequence ID" value="STY97882.1"/>
    <property type="molecule type" value="Genomic_DNA"/>
</dbReference>
<dbReference type="GeneID" id="35778816"/>
<feature type="domain" description="NadR/Ttd14 AAA" evidence="1">
    <location>
        <begin position="175"/>
        <end position="336"/>
    </location>
</feature>
<evidence type="ECO:0000313" key="2">
    <source>
        <dbReference type="EMBL" id="STY97882.1"/>
    </source>
</evidence>
<dbReference type="NCBIfam" id="NF005988">
    <property type="entry name" value="PRK08099.1"/>
    <property type="match status" value="1"/>
</dbReference>
<name>A0A378QB30_FAUOS</name>
<reference evidence="2 3" key="1">
    <citation type="submission" date="2018-06" db="EMBL/GenBank/DDBJ databases">
        <authorList>
            <consortium name="Pathogen Informatics"/>
            <person name="Doyle S."/>
        </authorList>
    </citation>
    <scope>NUCLEOTIDE SEQUENCE [LARGE SCALE GENOMIC DNA]</scope>
    <source>
        <strain evidence="2 3">NCTC10465</strain>
    </source>
</reference>
<dbReference type="InterPro" id="IPR014729">
    <property type="entry name" value="Rossmann-like_a/b/a_fold"/>
</dbReference>
<accession>A0A378QB30</accession>
<dbReference type="PANTHER" id="PTHR37512">
    <property type="entry name" value="TRIFUNCTIONAL NAD BIOSYNTHESIS/REGULATOR PROTEIN NADR"/>
    <property type="match status" value="1"/>
</dbReference>
<protein>
    <submittedName>
        <fullName evidence="2">Trifunctional NAD biosynthesis/regulator protein NadR</fullName>
    </submittedName>
</protein>
<dbReference type="Gene3D" id="3.40.50.620">
    <property type="entry name" value="HUPs"/>
    <property type="match status" value="1"/>
</dbReference>